<evidence type="ECO:0000256" key="1">
    <source>
        <dbReference type="SAM" id="Phobius"/>
    </source>
</evidence>
<keyword evidence="1" id="KW-0472">Membrane</keyword>
<keyword evidence="1" id="KW-0812">Transmembrane</keyword>
<feature type="chain" id="PRO_5044001373" evidence="2">
    <location>
        <begin position="20"/>
        <end position="233"/>
    </location>
</feature>
<evidence type="ECO:0000256" key="2">
    <source>
        <dbReference type="SAM" id="SignalP"/>
    </source>
</evidence>
<keyword evidence="2" id="KW-0732">Signal</keyword>
<gene>
    <name evidence="3" type="ORF">GAYE_SCF19G3990</name>
</gene>
<protein>
    <submittedName>
        <fullName evidence="3">Uncharacterized protein</fullName>
    </submittedName>
</protein>
<keyword evidence="4" id="KW-1185">Reference proteome</keyword>
<organism evidence="3 4">
    <name type="scientific">Galdieria yellowstonensis</name>
    <dbReference type="NCBI Taxonomy" id="3028027"/>
    <lineage>
        <taxon>Eukaryota</taxon>
        <taxon>Rhodophyta</taxon>
        <taxon>Bangiophyceae</taxon>
        <taxon>Galdieriales</taxon>
        <taxon>Galdieriaceae</taxon>
        <taxon>Galdieria</taxon>
    </lineage>
</organism>
<dbReference type="AlphaFoldDB" id="A0AAV9IFJ1"/>
<accession>A0AAV9IFJ1</accession>
<feature type="signal peptide" evidence="2">
    <location>
        <begin position="1"/>
        <end position="19"/>
    </location>
</feature>
<name>A0AAV9IFJ1_9RHOD</name>
<sequence length="233" mass="26713">MCKYFAFFVVTIYVTCVIAETELCRGANSTQSTTFVVPAEFQGTLPQCQPLGNWSFHHTLNISQWNYYAIAGSCPEEGYFRRLRIALKPKFYLDSPALVLRSNQAPSLQNSSMFDVFINGNHGPISYTIYNEQYRQSSVWCVAVFYGETYNVSRFFQTDPNTNQSILVEDPLISYDIEFTVLDAERTLEFRLGWGFVFFIAFVALVASLSTCVTQIIWDKKRSKRVTYATIED</sequence>
<keyword evidence="1" id="KW-1133">Transmembrane helix</keyword>
<dbReference type="EMBL" id="JANCYU010000036">
    <property type="protein sequence ID" value="KAK4526079.1"/>
    <property type="molecule type" value="Genomic_DNA"/>
</dbReference>
<evidence type="ECO:0000313" key="3">
    <source>
        <dbReference type="EMBL" id="KAK4526079.1"/>
    </source>
</evidence>
<comment type="caution">
    <text evidence="3">The sequence shown here is derived from an EMBL/GenBank/DDBJ whole genome shotgun (WGS) entry which is preliminary data.</text>
</comment>
<reference evidence="3 4" key="1">
    <citation type="submission" date="2022-07" db="EMBL/GenBank/DDBJ databases">
        <title>Genome-wide signatures of adaptation to extreme environments.</title>
        <authorList>
            <person name="Cho C.H."/>
            <person name="Yoon H.S."/>
        </authorList>
    </citation>
    <scope>NUCLEOTIDE SEQUENCE [LARGE SCALE GENOMIC DNA]</scope>
    <source>
        <strain evidence="3 4">108.79 E11</strain>
    </source>
</reference>
<dbReference type="Proteomes" id="UP001300502">
    <property type="component" value="Unassembled WGS sequence"/>
</dbReference>
<evidence type="ECO:0000313" key="4">
    <source>
        <dbReference type="Proteomes" id="UP001300502"/>
    </source>
</evidence>
<proteinExistence type="predicted"/>
<feature type="transmembrane region" description="Helical" evidence="1">
    <location>
        <begin position="192"/>
        <end position="218"/>
    </location>
</feature>